<sequence length="383" mass="43125">TLARINDYANDVEMLPANVGATLYLILDTNVLIDNLKVIRAFSEDVEKANLPWPLKIIVPSVTLSELDGLKNSHKNSWFARTASTMLLEKVKEKKSIKVQARSETLGTKPKNHEEMRTADIAIWDCSQYFKSKPGAEVVLLSNDKNLCIVHENDEPVIPTVSPGKRAWSSYDLAKQLFGAHADLSRFRRSDNTPRYRPARSESSRHLAQTEGPRADDDGGDGMDIDDDDAGAGPVIESWVPSHALDGLHLQVIDHFSSVLKQLADRVRHEAGDAGPPARSQYAPEYRRKAFAAWTVRDCMTYLGTKKTIKEGQPPLQTFLLRRNEDRGWRRGQDWPHQAWLNCLDVLTDIAIAFEDNLLFSSLHDLSWQVDDVFNMPMRPTGI</sequence>
<dbReference type="Pfam" id="PF13638">
    <property type="entry name" value="PIN_4"/>
    <property type="match status" value="1"/>
</dbReference>
<evidence type="ECO:0000313" key="4">
    <source>
        <dbReference type="Proteomes" id="UP000053257"/>
    </source>
</evidence>
<dbReference type="HOGENOM" id="CLU_678119_0_0_1"/>
<dbReference type="GO" id="GO:0005634">
    <property type="term" value="C:nucleus"/>
    <property type="evidence" value="ECO:0007669"/>
    <property type="project" value="TreeGrafter"/>
</dbReference>
<proteinExistence type="predicted"/>
<accession>A0A0C3SFY7</accession>
<feature type="region of interest" description="Disordered" evidence="1">
    <location>
        <begin position="189"/>
        <end position="230"/>
    </location>
</feature>
<evidence type="ECO:0000256" key="1">
    <source>
        <dbReference type="SAM" id="MobiDB-lite"/>
    </source>
</evidence>
<dbReference type="Proteomes" id="UP000053257">
    <property type="component" value="Unassembled WGS sequence"/>
</dbReference>
<keyword evidence="4" id="KW-1185">Reference proteome</keyword>
<dbReference type="EMBL" id="KN840438">
    <property type="protein sequence ID" value="KIP12905.1"/>
    <property type="molecule type" value="Genomic_DNA"/>
</dbReference>
<feature type="domain" description="PIN" evidence="2">
    <location>
        <begin position="23"/>
        <end position="149"/>
    </location>
</feature>
<dbReference type="SMART" id="SM00670">
    <property type="entry name" value="PINc"/>
    <property type="match status" value="1"/>
</dbReference>
<evidence type="ECO:0000313" key="3">
    <source>
        <dbReference type="EMBL" id="KIP12905.1"/>
    </source>
</evidence>
<feature type="non-terminal residue" evidence="3">
    <location>
        <position position="1"/>
    </location>
</feature>
<reference evidence="3 4" key="1">
    <citation type="journal article" date="2014" name="PLoS Genet.">
        <title>Analysis of the Phlebiopsis gigantea genome, transcriptome and secretome provides insight into its pioneer colonization strategies of wood.</title>
        <authorList>
            <person name="Hori C."/>
            <person name="Ishida T."/>
            <person name="Igarashi K."/>
            <person name="Samejima M."/>
            <person name="Suzuki H."/>
            <person name="Master E."/>
            <person name="Ferreira P."/>
            <person name="Ruiz-Duenas F.J."/>
            <person name="Held B."/>
            <person name="Canessa P."/>
            <person name="Larrondo L.F."/>
            <person name="Schmoll M."/>
            <person name="Druzhinina I.S."/>
            <person name="Kubicek C.P."/>
            <person name="Gaskell J.A."/>
            <person name="Kersten P."/>
            <person name="St John F."/>
            <person name="Glasner J."/>
            <person name="Sabat G."/>
            <person name="Splinter BonDurant S."/>
            <person name="Syed K."/>
            <person name="Yadav J."/>
            <person name="Mgbeahuruike A.C."/>
            <person name="Kovalchuk A."/>
            <person name="Asiegbu F.O."/>
            <person name="Lackner G."/>
            <person name="Hoffmeister D."/>
            <person name="Rencoret J."/>
            <person name="Gutierrez A."/>
            <person name="Sun H."/>
            <person name="Lindquist E."/>
            <person name="Barry K."/>
            <person name="Riley R."/>
            <person name="Grigoriev I.V."/>
            <person name="Henrissat B."/>
            <person name="Kues U."/>
            <person name="Berka R.M."/>
            <person name="Martinez A.T."/>
            <person name="Covert S.F."/>
            <person name="Blanchette R.A."/>
            <person name="Cullen D."/>
        </authorList>
    </citation>
    <scope>NUCLEOTIDE SEQUENCE [LARGE SCALE GENOMIC DNA]</scope>
    <source>
        <strain evidence="3 4">11061_1 CR5-6</strain>
    </source>
</reference>
<dbReference type="PANTHER" id="PTHR16161:SF0">
    <property type="entry name" value="TRANSCRIPTIONAL PROTEIN SWT1"/>
    <property type="match status" value="1"/>
</dbReference>
<gene>
    <name evidence="3" type="ORF">PHLGIDRAFT_61049</name>
</gene>
<name>A0A0C3SFY7_PHLG1</name>
<dbReference type="InterPro" id="IPR052626">
    <property type="entry name" value="SWT1_Regulator"/>
</dbReference>
<dbReference type="CDD" id="cd18727">
    <property type="entry name" value="PIN_Swt1-like"/>
    <property type="match status" value="1"/>
</dbReference>
<dbReference type="PANTHER" id="PTHR16161">
    <property type="entry name" value="TRANSCRIPTIONAL PROTEIN SWT1"/>
    <property type="match status" value="1"/>
</dbReference>
<dbReference type="GO" id="GO:0004540">
    <property type="term" value="F:RNA nuclease activity"/>
    <property type="evidence" value="ECO:0007669"/>
    <property type="project" value="UniProtKB-ARBA"/>
</dbReference>
<feature type="compositionally biased region" description="Basic and acidic residues" evidence="1">
    <location>
        <begin position="189"/>
        <end position="205"/>
    </location>
</feature>
<protein>
    <recommendedName>
        <fullName evidence="2">PIN domain-containing protein</fullName>
    </recommendedName>
</protein>
<dbReference type="AlphaFoldDB" id="A0A0C3SFY7"/>
<evidence type="ECO:0000259" key="2">
    <source>
        <dbReference type="SMART" id="SM00670"/>
    </source>
</evidence>
<dbReference type="OrthoDB" id="2017974at2759"/>
<dbReference type="Gene3D" id="3.40.50.1010">
    <property type="entry name" value="5'-nuclease"/>
    <property type="match status" value="1"/>
</dbReference>
<dbReference type="InterPro" id="IPR029060">
    <property type="entry name" value="PIN-like_dom_sf"/>
</dbReference>
<dbReference type="InterPro" id="IPR002716">
    <property type="entry name" value="PIN_dom"/>
</dbReference>
<feature type="compositionally biased region" description="Acidic residues" evidence="1">
    <location>
        <begin position="218"/>
        <end position="230"/>
    </location>
</feature>
<organism evidence="3 4">
    <name type="scientific">Phlebiopsis gigantea (strain 11061_1 CR5-6)</name>
    <name type="common">White-rot fungus</name>
    <name type="synonym">Peniophora gigantea</name>
    <dbReference type="NCBI Taxonomy" id="745531"/>
    <lineage>
        <taxon>Eukaryota</taxon>
        <taxon>Fungi</taxon>
        <taxon>Dikarya</taxon>
        <taxon>Basidiomycota</taxon>
        <taxon>Agaricomycotina</taxon>
        <taxon>Agaricomycetes</taxon>
        <taxon>Polyporales</taxon>
        <taxon>Phanerochaetaceae</taxon>
        <taxon>Phlebiopsis</taxon>
    </lineage>
</organism>
<dbReference type="SUPFAM" id="SSF88723">
    <property type="entry name" value="PIN domain-like"/>
    <property type="match status" value="1"/>
</dbReference>
<dbReference type="STRING" id="745531.A0A0C3SFY7"/>